<dbReference type="Proteomes" id="UP000823399">
    <property type="component" value="Unassembled WGS sequence"/>
</dbReference>
<dbReference type="RefSeq" id="XP_041291082.1">
    <property type="nucleotide sequence ID" value="XM_041428807.1"/>
</dbReference>
<evidence type="ECO:0000313" key="2">
    <source>
        <dbReference type="Proteomes" id="UP000823399"/>
    </source>
</evidence>
<protein>
    <submittedName>
        <fullName evidence="1">Uncharacterized protein</fullName>
    </submittedName>
</protein>
<dbReference type="OrthoDB" id="3349377at2759"/>
<organism evidence="1 2">
    <name type="scientific">Suillus discolor</name>
    <dbReference type="NCBI Taxonomy" id="1912936"/>
    <lineage>
        <taxon>Eukaryota</taxon>
        <taxon>Fungi</taxon>
        <taxon>Dikarya</taxon>
        <taxon>Basidiomycota</taxon>
        <taxon>Agaricomycotina</taxon>
        <taxon>Agaricomycetes</taxon>
        <taxon>Agaricomycetidae</taxon>
        <taxon>Boletales</taxon>
        <taxon>Suillineae</taxon>
        <taxon>Suillaceae</taxon>
        <taxon>Suillus</taxon>
    </lineage>
</organism>
<evidence type="ECO:0000313" key="1">
    <source>
        <dbReference type="EMBL" id="KAG2105032.1"/>
    </source>
</evidence>
<dbReference type="AlphaFoldDB" id="A0A9P7F4K5"/>
<proteinExistence type="predicted"/>
<gene>
    <name evidence="1" type="ORF">F5147DRAFT_244163</name>
</gene>
<name>A0A9P7F4K5_9AGAM</name>
<accession>A0A9P7F4K5</accession>
<sequence length="181" mass="19915">MIARLHAMHQRSRMLLNILVIVLLAVDIACTAIAATGLRDIVAEELILSGAYICNYGYEGYIFNGLDARRCFGGPRTVSFSLYCCETLSCQPAMTRTIGDCFRVLIKCHVFYLTSSSFVCASCLQLGLLSVELSNPDSIGVLTFYGVVQILFGVQMFVLGPRLILSIITQNSWQTPTQKLA</sequence>
<keyword evidence="2" id="KW-1185">Reference proteome</keyword>
<reference evidence="1" key="1">
    <citation type="journal article" date="2020" name="New Phytol.">
        <title>Comparative genomics reveals dynamic genome evolution in host specialist ectomycorrhizal fungi.</title>
        <authorList>
            <person name="Lofgren L.A."/>
            <person name="Nguyen N.H."/>
            <person name="Vilgalys R."/>
            <person name="Ruytinx J."/>
            <person name="Liao H.L."/>
            <person name="Branco S."/>
            <person name="Kuo A."/>
            <person name="LaButti K."/>
            <person name="Lipzen A."/>
            <person name="Andreopoulos W."/>
            <person name="Pangilinan J."/>
            <person name="Riley R."/>
            <person name="Hundley H."/>
            <person name="Na H."/>
            <person name="Barry K."/>
            <person name="Grigoriev I.V."/>
            <person name="Stajich J.E."/>
            <person name="Kennedy P.G."/>
        </authorList>
    </citation>
    <scope>NUCLEOTIDE SEQUENCE</scope>
    <source>
        <strain evidence="1">FC423</strain>
    </source>
</reference>
<dbReference type="EMBL" id="JABBWM010000039">
    <property type="protein sequence ID" value="KAG2105032.1"/>
    <property type="molecule type" value="Genomic_DNA"/>
</dbReference>
<comment type="caution">
    <text evidence="1">The sequence shown here is derived from an EMBL/GenBank/DDBJ whole genome shotgun (WGS) entry which is preliminary data.</text>
</comment>
<dbReference type="GeneID" id="64691066"/>